<dbReference type="AlphaFoldDB" id="A0AAD9P6L5"/>
<evidence type="ECO:0000313" key="2">
    <source>
        <dbReference type="EMBL" id="KAK2189134.1"/>
    </source>
</evidence>
<sequence>MGALPFPVPLTGPRQAGTPRPALPASTTPALPLSPAAAVAMPIPALSNRAYRGADIRDTPRIIVALRQRASGQLSVRNVISHRGRHDNGRL</sequence>
<dbReference type="Proteomes" id="UP001209878">
    <property type="component" value="Unassembled WGS sequence"/>
</dbReference>
<keyword evidence="3" id="KW-1185">Reference proteome</keyword>
<feature type="compositionally biased region" description="Low complexity" evidence="1">
    <location>
        <begin position="18"/>
        <end position="29"/>
    </location>
</feature>
<gene>
    <name evidence="2" type="ORF">NP493_115g15016</name>
</gene>
<name>A0AAD9P6L5_RIDPI</name>
<feature type="compositionally biased region" description="Pro residues" evidence="1">
    <location>
        <begin position="1"/>
        <end position="10"/>
    </location>
</feature>
<reference evidence="2" key="1">
    <citation type="journal article" date="2023" name="Mol. Biol. Evol.">
        <title>Third-Generation Sequencing Reveals the Adaptive Role of the Epigenome in Three Deep-Sea Polychaetes.</title>
        <authorList>
            <person name="Perez M."/>
            <person name="Aroh O."/>
            <person name="Sun Y."/>
            <person name="Lan Y."/>
            <person name="Juniper S.K."/>
            <person name="Young C.R."/>
            <person name="Angers B."/>
            <person name="Qian P.Y."/>
        </authorList>
    </citation>
    <scope>NUCLEOTIDE SEQUENCE</scope>
    <source>
        <strain evidence="2">R07B-5</strain>
    </source>
</reference>
<accession>A0AAD9P6L5</accession>
<dbReference type="EMBL" id="JAODUO010000114">
    <property type="protein sequence ID" value="KAK2189134.1"/>
    <property type="molecule type" value="Genomic_DNA"/>
</dbReference>
<evidence type="ECO:0000313" key="3">
    <source>
        <dbReference type="Proteomes" id="UP001209878"/>
    </source>
</evidence>
<proteinExistence type="predicted"/>
<evidence type="ECO:0000256" key="1">
    <source>
        <dbReference type="SAM" id="MobiDB-lite"/>
    </source>
</evidence>
<organism evidence="2 3">
    <name type="scientific">Ridgeia piscesae</name>
    <name type="common">Tubeworm</name>
    <dbReference type="NCBI Taxonomy" id="27915"/>
    <lineage>
        <taxon>Eukaryota</taxon>
        <taxon>Metazoa</taxon>
        <taxon>Spiralia</taxon>
        <taxon>Lophotrochozoa</taxon>
        <taxon>Annelida</taxon>
        <taxon>Polychaeta</taxon>
        <taxon>Sedentaria</taxon>
        <taxon>Canalipalpata</taxon>
        <taxon>Sabellida</taxon>
        <taxon>Siboglinidae</taxon>
        <taxon>Ridgeia</taxon>
    </lineage>
</organism>
<protein>
    <submittedName>
        <fullName evidence="2">Uncharacterized protein</fullName>
    </submittedName>
</protein>
<comment type="caution">
    <text evidence="2">The sequence shown here is derived from an EMBL/GenBank/DDBJ whole genome shotgun (WGS) entry which is preliminary data.</text>
</comment>
<feature type="region of interest" description="Disordered" evidence="1">
    <location>
        <begin position="1"/>
        <end position="29"/>
    </location>
</feature>